<dbReference type="EMBL" id="PYAW01000005">
    <property type="protein sequence ID" value="PSL44635.1"/>
    <property type="molecule type" value="Genomic_DNA"/>
</dbReference>
<dbReference type="Proteomes" id="UP000240971">
    <property type="component" value="Unassembled WGS sequence"/>
</dbReference>
<keyword evidence="1" id="KW-0732">Signal</keyword>
<organism evidence="2 3">
    <name type="scientific">Chitinophaga niastensis</name>
    <dbReference type="NCBI Taxonomy" id="536980"/>
    <lineage>
        <taxon>Bacteria</taxon>
        <taxon>Pseudomonadati</taxon>
        <taxon>Bacteroidota</taxon>
        <taxon>Chitinophagia</taxon>
        <taxon>Chitinophagales</taxon>
        <taxon>Chitinophagaceae</taxon>
        <taxon>Chitinophaga</taxon>
    </lineage>
</organism>
<proteinExistence type="predicted"/>
<name>A0A2P8HEL1_CHINA</name>
<feature type="signal peptide" evidence="1">
    <location>
        <begin position="1"/>
        <end position="19"/>
    </location>
</feature>
<accession>A0A2P8HEL1</accession>
<evidence type="ECO:0008006" key="4">
    <source>
        <dbReference type="Google" id="ProtNLM"/>
    </source>
</evidence>
<gene>
    <name evidence="2" type="ORF">CLV51_1057</name>
</gene>
<dbReference type="OrthoDB" id="9837329at2"/>
<dbReference type="RefSeq" id="WP_106530085.1">
    <property type="nucleotide sequence ID" value="NZ_PYAW01000005.1"/>
</dbReference>
<feature type="chain" id="PRO_5015200834" description="Outer membrane protein with beta-barrel domain" evidence="1">
    <location>
        <begin position="20"/>
        <end position="347"/>
    </location>
</feature>
<evidence type="ECO:0000256" key="1">
    <source>
        <dbReference type="SAM" id="SignalP"/>
    </source>
</evidence>
<keyword evidence="3" id="KW-1185">Reference proteome</keyword>
<protein>
    <recommendedName>
        <fullName evidence="4">Outer membrane protein with beta-barrel domain</fullName>
    </recommendedName>
</protein>
<evidence type="ECO:0000313" key="3">
    <source>
        <dbReference type="Proteomes" id="UP000240971"/>
    </source>
</evidence>
<evidence type="ECO:0000313" key="2">
    <source>
        <dbReference type="EMBL" id="PSL44635.1"/>
    </source>
</evidence>
<comment type="caution">
    <text evidence="2">The sequence shown here is derived from an EMBL/GenBank/DDBJ whole genome shotgun (WGS) entry which is preliminary data.</text>
</comment>
<sequence length="347" mass="39293">MIKHCIILMAMILPLLALGQTSMNLNLKTRPDVSQKKMLDLKQKIKENEESLNFYNAYRNAVNQLSLNEKAAADSISNEQKTDSILKKEKEKITGENTRLQLEVEKISNLNTQAKDSLHIKSLSTFGLYGIGNTNTSTFNNLNASGKLSGFIRPLKHDNQFLTLNFAYNINASNSDSLLASTFLFSDVGQNSFYINGTYGIKLNWSEGEDIYLCSPLLEFSYKNIKGRNTDSTRNFYTINLTVGCTLQYLLIDGNDKISLALTGYYANINVPSQSEKDYKYLFKAQDVKDLSNSISCWGFKIAFQYNYFQIFSDCRWVVTDPKKLPESMGGFHPNIGVTFNAQIFER</sequence>
<reference evidence="2 3" key="1">
    <citation type="submission" date="2018-03" db="EMBL/GenBank/DDBJ databases">
        <title>Genomic Encyclopedia of Archaeal and Bacterial Type Strains, Phase II (KMG-II): from individual species to whole genera.</title>
        <authorList>
            <person name="Goeker M."/>
        </authorList>
    </citation>
    <scope>NUCLEOTIDE SEQUENCE [LARGE SCALE GENOMIC DNA]</scope>
    <source>
        <strain evidence="2 3">DSM 24859</strain>
    </source>
</reference>
<dbReference type="AlphaFoldDB" id="A0A2P8HEL1"/>